<proteinExistence type="predicted"/>
<dbReference type="InterPro" id="IPR036188">
    <property type="entry name" value="FAD/NAD-bd_sf"/>
</dbReference>
<dbReference type="OMA" id="HHTSAQR"/>
<evidence type="ECO:0000256" key="2">
    <source>
        <dbReference type="ARBA" id="ARBA00022630"/>
    </source>
</evidence>
<dbReference type="SUPFAM" id="SSF51905">
    <property type="entry name" value="FAD/NAD(P)-binding domain"/>
    <property type="match status" value="1"/>
</dbReference>
<dbReference type="GO" id="GO:0016709">
    <property type="term" value="F:oxidoreductase activity, acting on paired donors, with incorporation or reduction of molecular oxygen, NAD(P)H as one donor, and incorporation of one atom of oxygen"/>
    <property type="evidence" value="ECO:0007669"/>
    <property type="project" value="UniProtKB-ARBA"/>
</dbReference>
<dbReference type="OrthoDB" id="10016252at2759"/>
<dbReference type="Gene3D" id="3.50.50.60">
    <property type="entry name" value="FAD/NAD(P)-binding domain"/>
    <property type="match status" value="1"/>
</dbReference>
<reference evidence="7" key="1">
    <citation type="journal article" date="2011" name="Science">
        <title>The plant cell wall-decomposing machinery underlies the functional diversity of forest fungi.</title>
        <authorList>
            <person name="Eastwood D.C."/>
            <person name="Floudas D."/>
            <person name="Binder M."/>
            <person name="Majcherczyk A."/>
            <person name="Schneider P."/>
            <person name="Aerts A."/>
            <person name="Asiegbu F.O."/>
            <person name="Baker S.E."/>
            <person name="Barry K."/>
            <person name="Bendiksby M."/>
            <person name="Blumentritt M."/>
            <person name="Coutinho P.M."/>
            <person name="Cullen D."/>
            <person name="de Vries R.P."/>
            <person name="Gathman A."/>
            <person name="Goodell B."/>
            <person name="Henrissat B."/>
            <person name="Ihrmark K."/>
            <person name="Kauserud H."/>
            <person name="Kohler A."/>
            <person name="LaButti K."/>
            <person name="Lapidus A."/>
            <person name="Lavin J.L."/>
            <person name="Lee Y.-H."/>
            <person name="Lindquist E."/>
            <person name="Lilly W."/>
            <person name="Lucas S."/>
            <person name="Morin E."/>
            <person name="Murat C."/>
            <person name="Oguiza J.A."/>
            <person name="Park J."/>
            <person name="Pisabarro A.G."/>
            <person name="Riley R."/>
            <person name="Rosling A."/>
            <person name="Salamov A."/>
            <person name="Schmidt O."/>
            <person name="Schmutz J."/>
            <person name="Skrede I."/>
            <person name="Stenlid J."/>
            <person name="Wiebenga A."/>
            <person name="Xie X."/>
            <person name="Kuees U."/>
            <person name="Hibbett D.S."/>
            <person name="Hoffmeister D."/>
            <person name="Hoegberg N."/>
            <person name="Martin F."/>
            <person name="Grigoriev I.V."/>
            <person name="Watkinson S.C."/>
        </authorList>
    </citation>
    <scope>NUCLEOTIDE SEQUENCE [LARGE SCALE GENOMIC DNA]</scope>
    <source>
        <strain evidence="7">strain S7.3</strain>
    </source>
</reference>
<dbReference type="PRINTS" id="PR00420">
    <property type="entry name" value="RNGMNOXGNASE"/>
</dbReference>
<dbReference type="Pfam" id="PF01494">
    <property type="entry name" value="FAD_binding_3"/>
    <property type="match status" value="1"/>
</dbReference>
<accession>F8Q972</accession>
<evidence type="ECO:0000313" key="6">
    <source>
        <dbReference type="EMBL" id="EGN95127.1"/>
    </source>
</evidence>
<dbReference type="HOGENOM" id="CLU_009665_20_0_1"/>
<dbReference type="STRING" id="936435.F8Q972"/>
<gene>
    <name evidence="6" type="ORF">SERLA73DRAFT_95816</name>
</gene>
<dbReference type="EMBL" id="GL945486">
    <property type="protein sequence ID" value="EGN95127.1"/>
    <property type="molecule type" value="Genomic_DNA"/>
</dbReference>
<dbReference type="InParanoid" id="F8Q972"/>
<evidence type="ECO:0000256" key="4">
    <source>
        <dbReference type="ARBA" id="ARBA00023002"/>
    </source>
</evidence>
<feature type="domain" description="FAD-binding" evidence="5">
    <location>
        <begin position="7"/>
        <end position="347"/>
    </location>
</feature>
<organism evidence="7">
    <name type="scientific">Serpula lacrymans var. lacrymans (strain S7.3)</name>
    <name type="common">Dry rot fungus</name>
    <dbReference type="NCBI Taxonomy" id="936435"/>
    <lineage>
        <taxon>Eukaryota</taxon>
        <taxon>Fungi</taxon>
        <taxon>Dikarya</taxon>
        <taxon>Basidiomycota</taxon>
        <taxon>Agaricomycotina</taxon>
        <taxon>Agaricomycetes</taxon>
        <taxon>Agaricomycetidae</taxon>
        <taxon>Boletales</taxon>
        <taxon>Coniophorineae</taxon>
        <taxon>Serpulaceae</taxon>
        <taxon>Serpula</taxon>
    </lineage>
</organism>
<name>F8Q972_SERL3</name>
<comment type="cofactor">
    <cofactor evidence="1">
        <name>FAD</name>
        <dbReference type="ChEBI" id="CHEBI:57692"/>
    </cofactor>
</comment>
<dbReference type="PANTHER" id="PTHR43004:SF19">
    <property type="entry name" value="BINDING MONOOXYGENASE, PUTATIVE (JCVI)-RELATED"/>
    <property type="match status" value="1"/>
</dbReference>
<dbReference type="AlphaFoldDB" id="F8Q972"/>
<evidence type="ECO:0000259" key="5">
    <source>
        <dbReference type="Pfam" id="PF01494"/>
    </source>
</evidence>
<dbReference type="Gene3D" id="3.30.70.2450">
    <property type="match status" value="1"/>
</dbReference>
<keyword evidence="2" id="KW-0285">Flavoprotein</keyword>
<dbReference type="InterPro" id="IPR050641">
    <property type="entry name" value="RIFMO-like"/>
</dbReference>
<evidence type="ECO:0000313" key="7">
    <source>
        <dbReference type="Proteomes" id="UP000008063"/>
    </source>
</evidence>
<evidence type="ECO:0000256" key="1">
    <source>
        <dbReference type="ARBA" id="ARBA00001974"/>
    </source>
</evidence>
<keyword evidence="7" id="KW-1185">Reference proteome</keyword>
<keyword evidence="3" id="KW-0274">FAD</keyword>
<dbReference type="PANTHER" id="PTHR43004">
    <property type="entry name" value="TRK SYSTEM POTASSIUM UPTAKE PROTEIN"/>
    <property type="match status" value="1"/>
</dbReference>
<dbReference type="eggNOG" id="ENOG502SJB2">
    <property type="taxonomic scope" value="Eukaryota"/>
</dbReference>
<dbReference type="GO" id="GO:0071949">
    <property type="term" value="F:FAD binding"/>
    <property type="evidence" value="ECO:0007669"/>
    <property type="project" value="InterPro"/>
</dbReference>
<dbReference type="Proteomes" id="UP000008063">
    <property type="component" value="Unassembled WGS sequence"/>
</dbReference>
<keyword evidence="4" id="KW-0560">Oxidoreductase</keyword>
<protein>
    <recommendedName>
        <fullName evidence="5">FAD-binding domain-containing protein</fullName>
    </recommendedName>
</protein>
<sequence>MSLPESTTVLIVGAGPTGLAAALSLIHHGVRDFVIVDTVLQGQNTSRALVIHAATLEALNTIGCADELNDLGLKEENANIRSRYSKIFRVDFNSLNKYTNYAHALILPQPITERVLEDKLQSLGGRVYRPHTVSGLSRNKQDSTITDVVFQDGQIIKAKYVIGADGARSAIRNIAGIRFADPDGEDVSKSNLLSQIVLADVTFADESGVPDAGLNMITDSAGFFLFIRYSKSFVSMLPEYEGKQIIDNVLVDKFGPVSSGGAPPLKIEQVIWSTRFRTHSAIADRFFTRLGAPSDVDLNENSGEKEGGVILLVGDAAHIHSPAGGQGMNLGLRDAVALGDAIHSHINASQSSSSPSPSLAPHPDIILQTFAASRRARALEVIALTKSLLSVLGMKWGQYMRWCPVTLGSVRDCLLWIAGRVGWIRGMAAWRMSGLGMR</sequence>
<dbReference type="InterPro" id="IPR002938">
    <property type="entry name" value="FAD-bd"/>
</dbReference>
<evidence type="ECO:0000256" key="3">
    <source>
        <dbReference type="ARBA" id="ARBA00022827"/>
    </source>
</evidence>